<dbReference type="GO" id="GO:0000978">
    <property type="term" value="F:RNA polymerase II cis-regulatory region sequence-specific DNA binding"/>
    <property type="evidence" value="ECO:0007669"/>
    <property type="project" value="TreeGrafter"/>
</dbReference>
<dbReference type="InterPro" id="IPR036390">
    <property type="entry name" value="WH_DNA-bd_sf"/>
</dbReference>
<feature type="compositionally biased region" description="Low complexity" evidence="6">
    <location>
        <begin position="393"/>
        <end position="405"/>
    </location>
</feature>
<dbReference type="GO" id="GO:0000981">
    <property type="term" value="F:DNA-binding transcription factor activity, RNA polymerase II-specific"/>
    <property type="evidence" value="ECO:0007669"/>
    <property type="project" value="TreeGrafter"/>
</dbReference>
<evidence type="ECO:0000259" key="7">
    <source>
        <dbReference type="PROSITE" id="PS51526"/>
    </source>
</evidence>
<reference evidence="8" key="1">
    <citation type="submission" date="2021-03" db="EMBL/GenBank/DDBJ databases">
        <title>Chromosome level genome of the anhydrobiotic midge Polypedilum vanderplanki.</title>
        <authorList>
            <person name="Yoshida Y."/>
            <person name="Kikawada T."/>
            <person name="Gusev O."/>
        </authorList>
    </citation>
    <scope>NUCLEOTIDE SEQUENCE</scope>
    <source>
        <strain evidence="8">NIAS01</strain>
        <tissue evidence="8">Whole body or cell culture</tissue>
    </source>
</reference>
<sequence>MATRLATTRNNFITVTSVKNEEESDGGGSKIASSNCTNIATDVQQRTQITPVALHHVNLSQKKIILQTAPSGSVSVIDVVPLESSDSSDSQIIVAEQLSGSPNSQSNSQQVTAQVAVVQAQGSPNGQQFITFSAEQVQKLQYAPLTTVVSAQDGAYVQYVDSELYATTSGQEPSQMTYPVYAVGDYQPGQQYYAAAASNFTSSSSGGSGNSSSYIVPVDESILGVTSSSSRGSPQAISADVAFIQGQQGASNSSSSSSNASASSSQQQQQQQQNEAHKQTNNSSMDDSTPSLTHAATRVSPATVNWLVENYETAEGVSLPRSTLYNHYMRHCNEQKLDAVNAASFGKLIRSVFTGLRTRRLGTRGNSKYHYYGIRIKPGSNLLSAAVDEKPPSNSSHYANGNSSNGNGGQTSGGSRKKFKPNPEPFETCAQFLGDGSHVIPAFPPLELPHTLPEDVTIEDVDTLRAIYREHLEAFLDAVLNLEFNTIESLWREFWRAQDNNNMDECEEEKYLSKMKLFSLCQCESIQNFMKQIDFQFYQNMVDVLIPDVLRPIPSTLTQSIRNFAKNLENWLSSAMIGCPDDIIQIKLQSVSAFSQTLRRYTSLNHLAQAARAVLHNTTQITQMLNDLNRVDFHNVQEQASWVCQCDPNIVQRLEVEFKAALQQQNSLEQWATWLRTVVEQALQDYRGKTSFVKAARQFLLKWSFYSSMVIRDLTLRSAASFGSFHLIRLLYDEYMFYILERKVAEETNTQPIAVMYGEQSLHLGHIIPTAPDSMSMYHNDGFTNVKVESCKTMRH</sequence>
<dbReference type="PANTHER" id="PTHR12619:SF33">
    <property type="entry name" value="RFX, ISOFORM H"/>
    <property type="match status" value="1"/>
</dbReference>
<dbReference type="InterPro" id="IPR039779">
    <property type="entry name" value="RFX-like"/>
</dbReference>
<dbReference type="PROSITE" id="PS51526">
    <property type="entry name" value="RFX_DBD"/>
    <property type="match status" value="1"/>
</dbReference>
<name>A0A9J6BPE5_POLVA</name>
<dbReference type="SUPFAM" id="SSF46785">
    <property type="entry name" value="Winged helix' DNA-binding domain"/>
    <property type="match status" value="1"/>
</dbReference>
<evidence type="ECO:0000256" key="3">
    <source>
        <dbReference type="ARBA" id="ARBA00023125"/>
    </source>
</evidence>
<dbReference type="InterPro" id="IPR057321">
    <property type="entry name" value="RFX1-4/6/8-like_BCD"/>
</dbReference>
<dbReference type="EMBL" id="JADBJN010000003">
    <property type="protein sequence ID" value="KAG5671634.1"/>
    <property type="molecule type" value="Genomic_DNA"/>
</dbReference>
<comment type="subcellular location">
    <subcellularLocation>
        <location evidence="1">Nucleus</location>
    </subcellularLocation>
</comment>
<feature type="compositionally biased region" description="Polar residues" evidence="6">
    <location>
        <begin position="279"/>
        <end position="294"/>
    </location>
</feature>
<accession>A0A9J6BPE5</accession>
<comment type="caution">
    <text evidence="8">The sequence shown here is derived from an EMBL/GenBank/DDBJ whole genome shotgun (WGS) entry which is preliminary data.</text>
</comment>
<keyword evidence="4" id="KW-0804">Transcription</keyword>
<evidence type="ECO:0000256" key="5">
    <source>
        <dbReference type="ARBA" id="ARBA00023242"/>
    </source>
</evidence>
<dbReference type="Gene3D" id="1.10.10.10">
    <property type="entry name" value="Winged helix-like DNA-binding domain superfamily/Winged helix DNA-binding domain"/>
    <property type="match status" value="1"/>
</dbReference>
<feature type="compositionally biased region" description="Low complexity" evidence="6">
    <location>
        <begin position="248"/>
        <end position="274"/>
    </location>
</feature>
<keyword evidence="9" id="KW-1185">Reference proteome</keyword>
<proteinExistence type="predicted"/>
<evidence type="ECO:0000256" key="4">
    <source>
        <dbReference type="ARBA" id="ARBA00023163"/>
    </source>
</evidence>
<keyword evidence="3" id="KW-0238">DNA-binding</keyword>
<dbReference type="PANTHER" id="PTHR12619">
    <property type="entry name" value="RFX TRANSCRIPTION FACTOR FAMILY"/>
    <property type="match status" value="1"/>
</dbReference>
<dbReference type="Proteomes" id="UP001107558">
    <property type="component" value="Chromosome 3"/>
</dbReference>
<gene>
    <name evidence="8" type="ORF">PVAND_001826</name>
</gene>
<dbReference type="OrthoDB" id="10056949at2759"/>
<evidence type="ECO:0000313" key="9">
    <source>
        <dbReference type="Proteomes" id="UP001107558"/>
    </source>
</evidence>
<evidence type="ECO:0000313" key="8">
    <source>
        <dbReference type="EMBL" id="KAG5671634.1"/>
    </source>
</evidence>
<dbReference type="AlphaFoldDB" id="A0A9J6BPE5"/>
<keyword evidence="5" id="KW-0539">Nucleus</keyword>
<evidence type="ECO:0000256" key="1">
    <source>
        <dbReference type="ARBA" id="ARBA00004123"/>
    </source>
</evidence>
<organism evidence="8 9">
    <name type="scientific">Polypedilum vanderplanki</name>
    <name type="common">Sleeping chironomid midge</name>
    <dbReference type="NCBI Taxonomy" id="319348"/>
    <lineage>
        <taxon>Eukaryota</taxon>
        <taxon>Metazoa</taxon>
        <taxon>Ecdysozoa</taxon>
        <taxon>Arthropoda</taxon>
        <taxon>Hexapoda</taxon>
        <taxon>Insecta</taxon>
        <taxon>Pterygota</taxon>
        <taxon>Neoptera</taxon>
        <taxon>Endopterygota</taxon>
        <taxon>Diptera</taxon>
        <taxon>Nematocera</taxon>
        <taxon>Chironomoidea</taxon>
        <taxon>Chironomidae</taxon>
        <taxon>Chironominae</taxon>
        <taxon>Polypedilum</taxon>
        <taxon>Polypedilum</taxon>
    </lineage>
</organism>
<dbReference type="Pfam" id="PF02257">
    <property type="entry name" value="RFX_DNA_binding"/>
    <property type="match status" value="1"/>
</dbReference>
<feature type="region of interest" description="Disordered" evidence="6">
    <location>
        <begin position="384"/>
        <end position="421"/>
    </location>
</feature>
<evidence type="ECO:0000256" key="6">
    <source>
        <dbReference type="SAM" id="MobiDB-lite"/>
    </source>
</evidence>
<dbReference type="GO" id="GO:0005634">
    <property type="term" value="C:nucleus"/>
    <property type="evidence" value="ECO:0007669"/>
    <property type="project" value="UniProtKB-SubCell"/>
</dbReference>
<evidence type="ECO:0000256" key="2">
    <source>
        <dbReference type="ARBA" id="ARBA00023015"/>
    </source>
</evidence>
<feature type="domain" description="RFX-type winged-helix" evidence="7">
    <location>
        <begin position="303"/>
        <end position="378"/>
    </location>
</feature>
<protein>
    <recommendedName>
        <fullName evidence="7">RFX-type winged-helix domain-containing protein</fullName>
    </recommendedName>
</protein>
<dbReference type="Pfam" id="PF25340">
    <property type="entry name" value="BCD_RFX"/>
    <property type="match status" value="1"/>
</dbReference>
<feature type="region of interest" description="Disordered" evidence="6">
    <location>
        <begin position="248"/>
        <end position="296"/>
    </location>
</feature>
<dbReference type="FunFam" id="1.10.10.10:FF:000017">
    <property type="entry name" value="transcription factor RFX3 isoform X1"/>
    <property type="match status" value="1"/>
</dbReference>
<keyword evidence="2" id="KW-0805">Transcription regulation</keyword>
<dbReference type="InterPro" id="IPR036388">
    <property type="entry name" value="WH-like_DNA-bd_sf"/>
</dbReference>
<dbReference type="InterPro" id="IPR003150">
    <property type="entry name" value="DNA-bd_RFX"/>
</dbReference>